<evidence type="ECO:0000313" key="3">
    <source>
        <dbReference type="Proteomes" id="UP000000702"/>
    </source>
</evidence>
<dbReference type="Proteomes" id="UP000000702">
    <property type="component" value="Unassembled WGS sequence"/>
</dbReference>
<reference evidence="3" key="1">
    <citation type="submission" date="2011-07" db="EMBL/GenBank/DDBJ databases">
        <title>Divergent evolution of antigenic variation in African trypanosomes.</title>
        <authorList>
            <person name="Jackson A.P."/>
            <person name="Berry A."/>
            <person name="Allison H.C."/>
            <person name="Burton P."/>
            <person name="Anderson J."/>
            <person name="Aslett M."/>
            <person name="Brown R."/>
            <person name="Corton N."/>
            <person name="Harris D."/>
            <person name="Hauser H."/>
            <person name="Gamble J."/>
            <person name="Gilderthorp R."/>
            <person name="McQuillan J."/>
            <person name="Quail M.A."/>
            <person name="Sanders M."/>
            <person name="Van Tonder A."/>
            <person name="Ginger M.L."/>
            <person name="Donelson J.E."/>
            <person name="Field M.C."/>
            <person name="Barry J.D."/>
            <person name="Berriman M."/>
            <person name="Hertz-Fowler C."/>
        </authorList>
    </citation>
    <scope>NUCLEOTIDE SEQUENCE [LARGE SCALE GENOMIC DNA]</scope>
    <source>
        <strain evidence="3">IL3000</strain>
    </source>
</reference>
<gene>
    <name evidence="2" type="ORF">TCIL3000_0_25940</name>
</gene>
<dbReference type="AlphaFoldDB" id="F9W3B6"/>
<evidence type="ECO:0000256" key="1">
    <source>
        <dbReference type="SAM" id="Coils"/>
    </source>
</evidence>
<keyword evidence="3" id="KW-1185">Reference proteome</keyword>
<accession>F9W3B6</accession>
<sequence>MEKVEESSPLTQLKGELNELTDREKQLEPVLQLYEEVIELRREAEALKEDEDRAVRQVATGDVSSLYDGDVERVVGELEAAVENSYLQACWTKERQRYTAKNGTDLPEWWRVNLADLMPRLQDAKRLFERSNGTARDLYRSHEAKVNANTDARDKVKAEMLDGLKEEFVTVKGERERLQQIFKEQRFHLRRGTHVKQLPFTVQKQMEVLEDRVNERQNKLVHEQRTLVDEIADIRKDIEHLKRCSTDHQRLSLVQMGELKKVHSDAVSKRTAMALVLEGYELENAELSSLRRELQYVLHYTRVRERANGN</sequence>
<reference evidence="2 3" key="2">
    <citation type="journal article" date="2012" name="Proc. Natl. Acad. Sci. U.S.A.">
        <title>Antigenic diversity is generated by distinct evolutionary mechanisms in African trypanosome species.</title>
        <authorList>
            <person name="Jackson A.P."/>
            <person name="Berry A."/>
            <person name="Aslett M."/>
            <person name="Allison H.C."/>
            <person name="Burton P."/>
            <person name="Vavrova-Anderson J."/>
            <person name="Brown R."/>
            <person name="Browne H."/>
            <person name="Corton N."/>
            <person name="Hauser H."/>
            <person name="Gamble J."/>
            <person name="Gilderthorp R."/>
            <person name="Marcello L."/>
            <person name="McQuillan J."/>
            <person name="Otto T.D."/>
            <person name="Quail M.A."/>
            <person name="Sanders M.J."/>
            <person name="van Tonder A."/>
            <person name="Ginger M.L."/>
            <person name="Field M.C."/>
            <person name="Barry J.D."/>
            <person name="Hertz-Fowler C."/>
            <person name="Berriman M."/>
        </authorList>
    </citation>
    <scope>NUCLEOTIDE SEQUENCE [LARGE SCALE GENOMIC DNA]</scope>
    <source>
        <strain evidence="2 3">IL3000</strain>
    </source>
</reference>
<comment type="caution">
    <text evidence="2">The sequence shown here is derived from an EMBL/GenBank/DDBJ whole genome shotgun (WGS) entry which is preliminary data.</text>
</comment>
<feature type="coiled-coil region" evidence="1">
    <location>
        <begin position="30"/>
        <end position="57"/>
    </location>
</feature>
<dbReference type="EMBL" id="CAEQ01000388">
    <property type="protein sequence ID" value="CCD11625.1"/>
    <property type="molecule type" value="Genomic_DNA"/>
</dbReference>
<name>F9W3B6_TRYCI</name>
<dbReference type="VEuPathDB" id="TriTrypDB:TcIL3000_0_25940"/>
<protein>
    <submittedName>
        <fullName evidence="2">WGS project CAEQ00000000 data, annotated contig 1033</fullName>
    </submittedName>
</protein>
<evidence type="ECO:0000313" key="2">
    <source>
        <dbReference type="EMBL" id="CCD11625.1"/>
    </source>
</evidence>
<organism evidence="2 3">
    <name type="scientific">Trypanosoma congolense (strain IL3000)</name>
    <dbReference type="NCBI Taxonomy" id="1068625"/>
    <lineage>
        <taxon>Eukaryota</taxon>
        <taxon>Discoba</taxon>
        <taxon>Euglenozoa</taxon>
        <taxon>Kinetoplastea</taxon>
        <taxon>Metakinetoplastina</taxon>
        <taxon>Trypanosomatida</taxon>
        <taxon>Trypanosomatidae</taxon>
        <taxon>Trypanosoma</taxon>
        <taxon>Nannomonas</taxon>
    </lineage>
</organism>
<proteinExistence type="predicted"/>
<keyword evidence="1" id="KW-0175">Coiled coil</keyword>
<dbReference type="OMA" id="FCVESCE"/>